<dbReference type="InterPro" id="IPR051470">
    <property type="entry name" value="Thiol:disulfide_interchange"/>
</dbReference>
<evidence type="ECO:0000256" key="1">
    <source>
        <dbReference type="SAM" id="SignalP"/>
    </source>
</evidence>
<dbReference type="CDD" id="cd03023">
    <property type="entry name" value="DsbA_Com1_like"/>
    <property type="match status" value="1"/>
</dbReference>
<proteinExistence type="predicted"/>
<accession>A0ABX2ITX5</accession>
<dbReference type="SUPFAM" id="SSF52833">
    <property type="entry name" value="Thioredoxin-like"/>
    <property type="match status" value="1"/>
</dbReference>
<feature type="domain" description="Thioredoxin" evidence="2">
    <location>
        <begin position="56"/>
        <end position="247"/>
    </location>
</feature>
<dbReference type="EMBL" id="JABUFE010000008">
    <property type="protein sequence ID" value="NSX55775.1"/>
    <property type="molecule type" value="Genomic_DNA"/>
</dbReference>
<keyword evidence="1" id="KW-0732">Signal</keyword>
<dbReference type="InterPro" id="IPR013766">
    <property type="entry name" value="Thioredoxin_domain"/>
</dbReference>
<evidence type="ECO:0000313" key="3">
    <source>
        <dbReference type="EMBL" id="NSX55775.1"/>
    </source>
</evidence>
<dbReference type="Pfam" id="PF18312">
    <property type="entry name" value="ScsC_N"/>
    <property type="match status" value="1"/>
</dbReference>
<dbReference type="Proteomes" id="UP000777935">
    <property type="component" value="Unassembled WGS sequence"/>
</dbReference>
<comment type="caution">
    <text evidence="3">The sequence shown here is derived from an EMBL/GenBank/DDBJ whole genome shotgun (WGS) entry which is preliminary data.</text>
</comment>
<sequence>MKSLFAYILALSVAASPLAAVDLDDMTDEQREIFRSEVRSYLLEHPEVLNEAIEALQSRQRVAQAEQDKTNIQDNADAIFNDGYSWVGGNPDGDITLVEFTDYRCGFCRRAHSEVNELIESDGNIRFIVKEFPILGEQSELSSRFAIAALQLGGPNTYKAAHDALITMRGDLNAVAIQRLAATLGLDAAEVTDRMASDEVSAVINENRALAQSMGISGTPTFILKNEMLRGYVPLNDMRLIVEDVRTN</sequence>
<dbReference type="Gene3D" id="3.40.30.10">
    <property type="entry name" value="Glutaredoxin"/>
    <property type="match status" value="1"/>
</dbReference>
<dbReference type="PANTHER" id="PTHR35272">
    <property type="entry name" value="THIOL:DISULFIDE INTERCHANGE PROTEIN DSBC-RELATED"/>
    <property type="match status" value="1"/>
</dbReference>
<feature type="signal peptide" evidence="1">
    <location>
        <begin position="1"/>
        <end position="19"/>
    </location>
</feature>
<dbReference type="InterPro" id="IPR001853">
    <property type="entry name" value="DSBA-like_thioredoxin_dom"/>
</dbReference>
<protein>
    <submittedName>
        <fullName evidence="3">DsbA family protein</fullName>
    </submittedName>
</protein>
<name>A0ABX2ITX5_9RHOB</name>
<dbReference type="PANTHER" id="PTHR35272:SF3">
    <property type="entry name" value="THIOL:DISULFIDE INTERCHANGE PROTEIN DSBC"/>
    <property type="match status" value="1"/>
</dbReference>
<dbReference type="InterPro" id="IPR036249">
    <property type="entry name" value="Thioredoxin-like_sf"/>
</dbReference>
<feature type="chain" id="PRO_5047111861" evidence="1">
    <location>
        <begin position="20"/>
        <end position="248"/>
    </location>
</feature>
<organism evidence="3 4">
    <name type="scientific">Parasulfitobacter algicola</name>
    <dbReference type="NCBI Taxonomy" id="2614809"/>
    <lineage>
        <taxon>Bacteria</taxon>
        <taxon>Pseudomonadati</taxon>
        <taxon>Pseudomonadota</taxon>
        <taxon>Alphaproteobacteria</taxon>
        <taxon>Rhodobacterales</taxon>
        <taxon>Roseobacteraceae</taxon>
        <taxon>Parasulfitobacter</taxon>
    </lineage>
</organism>
<dbReference type="Pfam" id="PF01323">
    <property type="entry name" value="DSBA"/>
    <property type="match status" value="1"/>
</dbReference>
<dbReference type="PROSITE" id="PS51352">
    <property type="entry name" value="THIOREDOXIN_2"/>
    <property type="match status" value="1"/>
</dbReference>
<keyword evidence="4" id="KW-1185">Reference proteome</keyword>
<gene>
    <name evidence="3" type="ORF">HRQ87_13285</name>
</gene>
<evidence type="ECO:0000259" key="2">
    <source>
        <dbReference type="PROSITE" id="PS51352"/>
    </source>
</evidence>
<dbReference type="InterPro" id="IPR041205">
    <property type="entry name" value="ScsC_N"/>
</dbReference>
<reference evidence="3 4" key="1">
    <citation type="submission" date="2020-06" db="EMBL/GenBank/DDBJ databases">
        <title>Sulfitobacter algicola sp. nov., isolated from green algae.</title>
        <authorList>
            <person name="Wang C."/>
        </authorList>
    </citation>
    <scope>NUCLEOTIDE SEQUENCE [LARGE SCALE GENOMIC DNA]</scope>
    <source>
        <strain evidence="3 4">1151</strain>
    </source>
</reference>
<dbReference type="RefSeq" id="WP_174138930.1">
    <property type="nucleotide sequence ID" value="NZ_JABUFE010000008.1"/>
</dbReference>
<evidence type="ECO:0000313" key="4">
    <source>
        <dbReference type="Proteomes" id="UP000777935"/>
    </source>
</evidence>